<evidence type="ECO:0000256" key="1">
    <source>
        <dbReference type="SAM" id="MobiDB-lite"/>
    </source>
</evidence>
<sequence>MSTTTTTTTATSTPMNIIDEKKAAAARISIITIPHPAARAPSPIPTSGAYKHTHNTHSIDILSTIHSAPEDESPPALSPTSSTSTLSPDGKTDLNPFSPFYNPSPTRLSLDASKSESRRMPPPAPITTTTMATENAYDTDLEAASTPPMSACSLDKSPMKACADENFHCTVWPSARAMKLKKKAMRREKSRYMLCGWMASLGRPTRITIKVMMALGLLAAAVGIAIGISKAVGGGVWRSFMLRRDRSAFYFPCSTAKNGVMDAGAAEDS</sequence>
<dbReference type="EMBL" id="KN832873">
    <property type="protein sequence ID" value="KIN03777.1"/>
    <property type="molecule type" value="Genomic_DNA"/>
</dbReference>
<feature type="compositionally biased region" description="Low complexity" evidence="1">
    <location>
        <begin position="74"/>
        <end position="88"/>
    </location>
</feature>
<reference evidence="3 4" key="1">
    <citation type="submission" date="2014-04" db="EMBL/GenBank/DDBJ databases">
        <authorList>
            <consortium name="DOE Joint Genome Institute"/>
            <person name="Kuo A."/>
            <person name="Martino E."/>
            <person name="Perotto S."/>
            <person name="Kohler A."/>
            <person name="Nagy L.G."/>
            <person name="Floudas D."/>
            <person name="Copeland A."/>
            <person name="Barry K.W."/>
            <person name="Cichocki N."/>
            <person name="Veneault-Fourrey C."/>
            <person name="LaButti K."/>
            <person name="Lindquist E.A."/>
            <person name="Lipzen A."/>
            <person name="Lundell T."/>
            <person name="Morin E."/>
            <person name="Murat C."/>
            <person name="Sun H."/>
            <person name="Tunlid A."/>
            <person name="Henrissat B."/>
            <person name="Grigoriev I.V."/>
            <person name="Hibbett D.S."/>
            <person name="Martin F."/>
            <person name="Nordberg H.P."/>
            <person name="Cantor M.N."/>
            <person name="Hua S.X."/>
        </authorList>
    </citation>
    <scope>NUCLEOTIDE SEQUENCE [LARGE SCALE GENOMIC DNA]</scope>
    <source>
        <strain evidence="3 4">Zn</strain>
    </source>
</reference>
<keyword evidence="2" id="KW-1133">Transmembrane helix</keyword>
<accession>A0A0C3HN85</accession>
<gene>
    <name evidence="3" type="ORF">OIDMADRAFT_143275</name>
</gene>
<keyword evidence="2" id="KW-0472">Membrane</keyword>
<dbReference type="OrthoDB" id="5387214at2759"/>
<keyword evidence="4" id="KW-1185">Reference proteome</keyword>
<dbReference type="AlphaFoldDB" id="A0A0C3HN85"/>
<dbReference type="HOGENOM" id="CLU_1034777_0_0_1"/>
<proteinExistence type="predicted"/>
<evidence type="ECO:0000313" key="4">
    <source>
        <dbReference type="Proteomes" id="UP000054321"/>
    </source>
</evidence>
<name>A0A0C3HN85_OIDMZ</name>
<organism evidence="3 4">
    <name type="scientific">Oidiodendron maius (strain Zn)</name>
    <dbReference type="NCBI Taxonomy" id="913774"/>
    <lineage>
        <taxon>Eukaryota</taxon>
        <taxon>Fungi</taxon>
        <taxon>Dikarya</taxon>
        <taxon>Ascomycota</taxon>
        <taxon>Pezizomycotina</taxon>
        <taxon>Leotiomycetes</taxon>
        <taxon>Leotiomycetes incertae sedis</taxon>
        <taxon>Myxotrichaceae</taxon>
        <taxon>Oidiodendron</taxon>
    </lineage>
</organism>
<feature type="region of interest" description="Disordered" evidence="1">
    <location>
        <begin position="67"/>
        <end position="129"/>
    </location>
</feature>
<dbReference type="Proteomes" id="UP000054321">
    <property type="component" value="Unassembled WGS sequence"/>
</dbReference>
<dbReference type="InParanoid" id="A0A0C3HN85"/>
<keyword evidence="2" id="KW-0812">Transmembrane</keyword>
<evidence type="ECO:0000256" key="2">
    <source>
        <dbReference type="SAM" id="Phobius"/>
    </source>
</evidence>
<protein>
    <submittedName>
        <fullName evidence="3">Uncharacterized protein</fullName>
    </submittedName>
</protein>
<reference evidence="4" key="2">
    <citation type="submission" date="2015-01" db="EMBL/GenBank/DDBJ databases">
        <title>Evolutionary Origins and Diversification of the Mycorrhizal Mutualists.</title>
        <authorList>
            <consortium name="DOE Joint Genome Institute"/>
            <consortium name="Mycorrhizal Genomics Consortium"/>
            <person name="Kohler A."/>
            <person name="Kuo A."/>
            <person name="Nagy L.G."/>
            <person name="Floudas D."/>
            <person name="Copeland A."/>
            <person name="Barry K.W."/>
            <person name="Cichocki N."/>
            <person name="Veneault-Fourrey C."/>
            <person name="LaButti K."/>
            <person name="Lindquist E.A."/>
            <person name="Lipzen A."/>
            <person name="Lundell T."/>
            <person name="Morin E."/>
            <person name="Murat C."/>
            <person name="Riley R."/>
            <person name="Ohm R."/>
            <person name="Sun H."/>
            <person name="Tunlid A."/>
            <person name="Henrissat B."/>
            <person name="Grigoriev I.V."/>
            <person name="Hibbett D.S."/>
            <person name="Martin F."/>
        </authorList>
    </citation>
    <scope>NUCLEOTIDE SEQUENCE [LARGE SCALE GENOMIC DNA]</scope>
    <source>
        <strain evidence="4">Zn</strain>
    </source>
</reference>
<feature type="transmembrane region" description="Helical" evidence="2">
    <location>
        <begin position="211"/>
        <end position="237"/>
    </location>
</feature>
<evidence type="ECO:0000313" key="3">
    <source>
        <dbReference type="EMBL" id="KIN03777.1"/>
    </source>
</evidence>